<name>A0A565BSN1_9BRAS</name>
<sequence>MSTKSSHFSPSSALAIPEFAGPSSKNLWPSREVQILHPVRFQRFKSSIIDAPTPSFTGRDPPSLHHLPFCPTNFEMDQICNIQYLGFASPLLLKGLPHNVTHLIRFDKSIQLEEYFADLGFEVLPTYRRIFDLAATVLEYCQLTGISLNSPLYFTENVFKRSAFTALRVISVVCSPLMAEELQITFKTINLEAPLKKLPVFICGGRIS</sequence>
<proteinExistence type="predicted"/>
<reference evidence="1" key="1">
    <citation type="submission" date="2019-07" db="EMBL/GenBank/DDBJ databases">
        <authorList>
            <person name="Dittberner H."/>
        </authorList>
    </citation>
    <scope>NUCLEOTIDE SEQUENCE [LARGE SCALE GENOMIC DNA]</scope>
</reference>
<dbReference type="AlphaFoldDB" id="A0A565BSN1"/>
<dbReference type="OrthoDB" id="10659459at2759"/>
<dbReference type="Proteomes" id="UP000489600">
    <property type="component" value="Unassembled WGS sequence"/>
</dbReference>
<evidence type="ECO:0000313" key="1">
    <source>
        <dbReference type="EMBL" id="VVB04388.1"/>
    </source>
</evidence>
<evidence type="ECO:0000313" key="2">
    <source>
        <dbReference type="Proteomes" id="UP000489600"/>
    </source>
</evidence>
<dbReference type="EMBL" id="CABITT030000005">
    <property type="protein sequence ID" value="VVB04388.1"/>
    <property type="molecule type" value="Genomic_DNA"/>
</dbReference>
<keyword evidence="2" id="KW-1185">Reference proteome</keyword>
<organism evidence="1 2">
    <name type="scientific">Arabis nemorensis</name>
    <dbReference type="NCBI Taxonomy" id="586526"/>
    <lineage>
        <taxon>Eukaryota</taxon>
        <taxon>Viridiplantae</taxon>
        <taxon>Streptophyta</taxon>
        <taxon>Embryophyta</taxon>
        <taxon>Tracheophyta</taxon>
        <taxon>Spermatophyta</taxon>
        <taxon>Magnoliopsida</taxon>
        <taxon>eudicotyledons</taxon>
        <taxon>Gunneridae</taxon>
        <taxon>Pentapetalae</taxon>
        <taxon>rosids</taxon>
        <taxon>malvids</taxon>
        <taxon>Brassicales</taxon>
        <taxon>Brassicaceae</taxon>
        <taxon>Arabideae</taxon>
        <taxon>Arabis</taxon>
    </lineage>
</organism>
<accession>A0A565BSN1</accession>
<comment type="caution">
    <text evidence="1">The sequence shown here is derived from an EMBL/GenBank/DDBJ whole genome shotgun (WGS) entry which is preliminary data.</text>
</comment>
<gene>
    <name evidence="1" type="ORF">ANE_LOCUS14832</name>
</gene>
<protein>
    <submittedName>
        <fullName evidence="1">Uncharacterized protein</fullName>
    </submittedName>
</protein>